<dbReference type="InterPro" id="IPR038058">
    <property type="entry name" value="PhnH-like_sp"/>
</dbReference>
<keyword evidence="1" id="KW-0456">Lyase</keyword>
<gene>
    <name evidence="1" type="primary">phnH</name>
    <name evidence="1" type="ORF">Q9313_21060</name>
</gene>
<sequence>MTPDTDTFSGGFPEPVFAAQAVFRTLMDGMARPGTVGDITGDAVPPAPLSPAAGAIALTLCDHDTAVWLTPALAASALPTWLAFHTGATITAERQDARFAFVEKGGVLPDLCLFAQGTQDYPDRSTTLVVEIEAFEGGSPFTLTGPGIRTQETIAPVGLPDMFAQFWAQNRQNFPRGVDLILVAGSRVLCLPRTTVLHIKEA</sequence>
<name>A0AA50CLX2_9HYPH</name>
<dbReference type="InterPro" id="IPR008772">
    <property type="entry name" value="Phosphonate_metab_PhnH"/>
</dbReference>
<dbReference type="AlphaFoldDB" id="A0AA50CLX2"/>
<dbReference type="Gene3D" id="3.40.50.11310">
    <property type="entry name" value="Bacterial phosphonate metabolism protein PhnH"/>
    <property type="match status" value="1"/>
</dbReference>
<organism evidence="1 2">
    <name type="scientific">Shinella sumterensis</name>
    <dbReference type="NCBI Taxonomy" id="1967501"/>
    <lineage>
        <taxon>Bacteria</taxon>
        <taxon>Pseudomonadati</taxon>
        <taxon>Pseudomonadota</taxon>
        <taxon>Alphaproteobacteria</taxon>
        <taxon>Hyphomicrobiales</taxon>
        <taxon>Rhizobiaceae</taxon>
        <taxon>Shinella</taxon>
    </lineage>
</organism>
<proteinExistence type="predicted"/>
<dbReference type="GO" id="GO:0019634">
    <property type="term" value="P:organic phosphonate metabolic process"/>
    <property type="evidence" value="ECO:0007669"/>
    <property type="project" value="InterPro"/>
</dbReference>
<dbReference type="SUPFAM" id="SSF159709">
    <property type="entry name" value="PhnH-like"/>
    <property type="match status" value="1"/>
</dbReference>
<dbReference type="EMBL" id="CP132303">
    <property type="protein sequence ID" value="WLR99285.1"/>
    <property type="molecule type" value="Genomic_DNA"/>
</dbReference>
<evidence type="ECO:0000313" key="2">
    <source>
        <dbReference type="Proteomes" id="UP001234585"/>
    </source>
</evidence>
<geneLocation type="plasmid" evidence="1 2">
    <name>unnamed1</name>
</geneLocation>
<evidence type="ECO:0000313" key="1">
    <source>
        <dbReference type="EMBL" id="WLR99285.1"/>
    </source>
</evidence>
<dbReference type="PIRSF" id="PIRSF020680">
    <property type="entry name" value="PhnH"/>
    <property type="match status" value="1"/>
</dbReference>
<keyword evidence="1" id="KW-0614">Plasmid</keyword>
<dbReference type="NCBIfam" id="TIGR03292">
    <property type="entry name" value="PhnH_redo"/>
    <property type="match status" value="1"/>
</dbReference>
<accession>A0AA50CLX2</accession>
<protein>
    <submittedName>
        <fullName evidence="1">Phosphonate C-P lyase system protein PhnH</fullName>
    </submittedName>
</protein>
<dbReference type="GO" id="GO:0016829">
    <property type="term" value="F:lyase activity"/>
    <property type="evidence" value="ECO:0007669"/>
    <property type="project" value="UniProtKB-KW"/>
</dbReference>
<dbReference type="RefSeq" id="WP_306038693.1">
    <property type="nucleotide sequence ID" value="NZ_CP132303.1"/>
</dbReference>
<dbReference type="Proteomes" id="UP001234585">
    <property type="component" value="Plasmid unnamed1"/>
</dbReference>
<dbReference type="Pfam" id="PF05845">
    <property type="entry name" value="PhnH"/>
    <property type="match status" value="1"/>
</dbReference>
<keyword evidence="2" id="KW-1185">Reference proteome</keyword>
<reference evidence="1 2" key="1">
    <citation type="submission" date="2023-08" db="EMBL/GenBank/DDBJ databases">
        <title>Pathogen: clinical or host-associated sample.</title>
        <authorList>
            <person name="Hergert J."/>
            <person name="Casey R."/>
            <person name="Wagner J."/>
            <person name="Young E.L."/>
            <person name="Oakeson K.F."/>
        </authorList>
    </citation>
    <scope>NUCLEOTIDE SEQUENCE [LARGE SCALE GENOMIC DNA]</scope>
    <source>
        <strain evidence="1 2">1760953</strain>
        <plasmid evidence="1 2">unnamed1</plasmid>
    </source>
</reference>